<evidence type="ECO:0000313" key="3">
    <source>
        <dbReference type="EMBL" id="TKT92824.1"/>
    </source>
</evidence>
<keyword evidence="1" id="KW-0812">Transmembrane</keyword>
<dbReference type="Proteomes" id="UP000304900">
    <property type="component" value="Unassembled WGS sequence"/>
</dbReference>
<feature type="transmembrane region" description="Helical" evidence="1">
    <location>
        <begin position="151"/>
        <end position="171"/>
    </location>
</feature>
<feature type="domain" description="PepSY" evidence="2">
    <location>
        <begin position="58"/>
        <end position="120"/>
    </location>
</feature>
<keyword evidence="4" id="KW-1185">Reference proteome</keyword>
<keyword evidence="1" id="KW-1133">Transmembrane helix</keyword>
<evidence type="ECO:0000313" key="4">
    <source>
        <dbReference type="Proteomes" id="UP000304900"/>
    </source>
</evidence>
<feature type="transmembrane region" description="Helical" evidence="1">
    <location>
        <begin position="16"/>
        <end position="37"/>
    </location>
</feature>
<dbReference type="RefSeq" id="WP_137339551.1">
    <property type="nucleotide sequence ID" value="NZ_BSQH01000010.1"/>
</dbReference>
<reference evidence="3 4" key="1">
    <citation type="submission" date="2019-05" db="EMBL/GenBank/DDBJ databases">
        <title>Dyadobacter AR-3-8 sp. nov., isolated from arctic soil.</title>
        <authorList>
            <person name="Chaudhary D.K."/>
        </authorList>
    </citation>
    <scope>NUCLEOTIDE SEQUENCE [LARGE SCALE GENOMIC DNA]</scope>
    <source>
        <strain evidence="3 4">AR-3-8</strain>
    </source>
</reference>
<comment type="caution">
    <text evidence="3">The sequence shown here is derived from an EMBL/GenBank/DDBJ whole genome shotgun (WGS) entry which is preliminary data.</text>
</comment>
<feature type="transmembrane region" description="Helical" evidence="1">
    <location>
        <begin position="200"/>
        <end position="219"/>
    </location>
</feature>
<name>A0A4U6DEA6_9BACT</name>
<protein>
    <submittedName>
        <fullName evidence="3">PepSY domain-containing protein</fullName>
    </submittedName>
</protein>
<gene>
    <name evidence="3" type="ORF">FDK13_08500</name>
</gene>
<keyword evidence="1" id="KW-0472">Membrane</keyword>
<dbReference type="OrthoDB" id="111691at2"/>
<organism evidence="3 4">
    <name type="scientific">Dyadobacter frigoris</name>
    <dbReference type="NCBI Taxonomy" id="2576211"/>
    <lineage>
        <taxon>Bacteria</taxon>
        <taxon>Pseudomonadati</taxon>
        <taxon>Bacteroidota</taxon>
        <taxon>Cytophagia</taxon>
        <taxon>Cytophagales</taxon>
        <taxon>Spirosomataceae</taxon>
        <taxon>Dyadobacter</taxon>
    </lineage>
</organism>
<accession>A0A4U6DEA6</accession>
<feature type="transmembrane region" description="Helical" evidence="1">
    <location>
        <begin position="336"/>
        <end position="357"/>
    </location>
</feature>
<dbReference type="AlphaFoldDB" id="A0A4U6DEA6"/>
<proteinExistence type="predicted"/>
<evidence type="ECO:0000256" key="1">
    <source>
        <dbReference type="SAM" id="Phobius"/>
    </source>
</evidence>
<dbReference type="EMBL" id="SZVO01000003">
    <property type="protein sequence ID" value="TKT92824.1"/>
    <property type="molecule type" value="Genomic_DNA"/>
</dbReference>
<dbReference type="Pfam" id="PF03413">
    <property type="entry name" value="PepSY"/>
    <property type="match status" value="1"/>
</dbReference>
<dbReference type="PANTHER" id="PTHR34219">
    <property type="entry name" value="IRON-REGULATED INNER MEMBRANE PROTEIN-RELATED"/>
    <property type="match status" value="1"/>
</dbReference>
<dbReference type="Pfam" id="PF03929">
    <property type="entry name" value="PepSY_TM"/>
    <property type="match status" value="1"/>
</dbReference>
<sequence length="373" mass="42890">MLTRTVTKWAFKAHGWLGLAAGIFFLLFGLTGSILMFRTELDRKINPELHELAVGRKKVSVDQIYRNLAVRYPNLKKIVLHDFPLDSHDSYEFMIYKNQQGKTEGYLYFVFVDPYTGKVLHEGNYSDFSPSFFRWLYQFHYSLQLGMPGKLFSGIVGLVMVLSLLTGLIIYRKHFWDALFLKNVLNFKNQRTAVSSLHRVVGVWAMVFNLILFFTGFWMNIDFFMPSGWKINPPIINQTVSANMDFIIDQSKKIKGFTPIAVTMPTVHGQQVLVRGKFENTSWFLFQGKASGISFDPKTGKLIDISDIAKKSLSDRLEWQIYQLHIGNFGGIFVKILYVLIGLTPGFLSVTGAMLWLKRKKKIRPKRTVLAKI</sequence>
<evidence type="ECO:0000259" key="2">
    <source>
        <dbReference type="Pfam" id="PF03413"/>
    </source>
</evidence>
<dbReference type="InterPro" id="IPR025711">
    <property type="entry name" value="PepSY"/>
</dbReference>
<dbReference type="InterPro" id="IPR005625">
    <property type="entry name" value="PepSY-ass_TM"/>
</dbReference>